<feature type="region of interest" description="Disordered" evidence="1">
    <location>
        <begin position="532"/>
        <end position="594"/>
    </location>
</feature>
<feature type="compositionally biased region" description="Low complexity" evidence="1">
    <location>
        <begin position="53"/>
        <end position="62"/>
    </location>
</feature>
<comment type="caution">
    <text evidence="2">The sequence shown here is derived from an EMBL/GenBank/DDBJ whole genome shotgun (WGS) entry which is preliminary data.</text>
</comment>
<name>A0A8H5HI13_9AGAR</name>
<feature type="compositionally biased region" description="Low complexity" evidence="1">
    <location>
        <begin position="173"/>
        <end position="191"/>
    </location>
</feature>
<feature type="region of interest" description="Disordered" evidence="1">
    <location>
        <begin position="618"/>
        <end position="648"/>
    </location>
</feature>
<feature type="compositionally biased region" description="Acidic residues" evidence="1">
    <location>
        <begin position="705"/>
        <end position="719"/>
    </location>
</feature>
<feature type="region of interest" description="Disordered" evidence="1">
    <location>
        <begin position="118"/>
        <end position="213"/>
    </location>
</feature>
<organism evidence="2 3">
    <name type="scientific">Tricholomella constricta</name>
    <dbReference type="NCBI Taxonomy" id="117010"/>
    <lineage>
        <taxon>Eukaryota</taxon>
        <taxon>Fungi</taxon>
        <taxon>Dikarya</taxon>
        <taxon>Basidiomycota</taxon>
        <taxon>Agaricomycotina</taxon>
        <taxon>Agaricomycetes</taxon>
        <taxon>Agaricomycetidae</taxon>
        <taxon>Agaricales</taxon>
        <taxon>Tricholomatineae</taxon>
        <taxon>Lyophyllaceae</taxon>
        <taxon>Tricholomella</taxon>
    </lineage>
</organism>
<accession>A0A8H5HI13</accession>
<keyword evidence="3" id="KW-1185">Reference proteome</keyword>
<reference evidence="2 3" key="1">
    <citation type="journal article" date="2020" name="ISME J.">
        <title>Uncovering the hidden diversity of litter-decomposition mechanisms in mushroom-forming fungi.</title>
        <authorList>
            <person name="Floudas D."/>
            <person name="Bentzer J."/>
            <person name="Ahren D."/>
            <person name="Johansson T."/>
            <person name="Persson P."/>
            <person name="Tunlid A."/>
        </authorList>
    </citation>
    <scope>NUCLEOTIDE SEQUENCE [LARGE SCALE GENOMIC DNA]</scope>
    <source>
        <strain evidence="2 3">CBS 661.87</strain>
    </source>
</reference>
<proteinExistence type="predicted"/>
<dbReference type="AlphaFoldDB" id="A0A8H5HI13"/>
<sequence>MARKQITYAHKRTRNKAKPALQTYSSPLQAIPDPEANLTHSEMTRRMLKRSRQSGSISSTGSPREIDGNPGKSLKKTKLYRDDEGPTWEAGIASQQLVLQTPHSTLLTEEQIFKLKSSRGRTLPSDHEFSPVPLAPSQSFSKLSTGAQISTTRDRTCLKLSRRTSSRNLKENATPPLSRSPSRSATTRPSAITAAGRKNTQASFQRVSRPKSKGAVDELFLASPFVSQSANLYSPRKGISNVNYKESKARATAKHTLSDTHYNPNLPYHRAQSYQQAHSTSNSPVNRPSQDDSMTGRRPSAPSATAERPDVASWFVSCNPIAKDHIPRDQILSPTIFDLSGAPGRGTSVDFNRPPSQLSYNFNYDEAFAGDALATSTPFVMKAQRNRCMTFPDSPSSTAYEDEGRRAASGISDMSHARRSLQLSLKPDVLSPWMSDSLISPPTIIQECAYNRPFPIDNDTDMEALNNGKLDGILGFGQLTAPSSPGESPQTKQGRQTTLQELFDSLDLGFRSSASRPQIPRTRSLDLELDGPQEGQLLQPPAQISPSKSRIPLPRRDRRGTIRASDFPILDSSATALRGAPKRTRSGTVVQGPALPRRERSGTILARPSNILVSKATAAGPKDGDVDMDDADAEAAPQKRDDALMAGDESDDELLLKGRWFDEDWAVAEPPSPEIPRRSNKKARIVNGWQRRYGLGGLGSWAMEEHDEDDGEDDPLLLK</sequence>
<feature type="region of interest" description="Disordered" evidence="1">
    <location>
        <begin position="700"/>
        <end position="719"/>
    </location>
</feature>
<feature type="region of interest" description="Disordered" evidence="1">
    <location>
        <begin position="250"/>
        <end position="308"/>
    </location>
</feature>
<feature type="compositionally biased region" description="Polar residues" evidence="1">
    <location>
        <begin position="136"/>
        <end position="151"/>
    </location>
</feature>
<feature type="compositionally biased region" description="Polar residues" evidence="1">
    <location>
        <begin position="272"/>
        <end position="293"/>
    </location>
</feature>
<evidence type="ECO:0000313" key="3">
    <source>
        <dbReference type="Proteomes" id="UP000565441"/>
    </source>
</evidence>
<evidence type="ECO:0000256" key="1">
    <source>
        <dbReference type="SAM" id="MobiDB-lite"/>
    </source>
</evidence>
<evidence type="ECO:0000313" key="2">
    <source>
        <dbReference type="EMBL" id="KAF5383612.1"/>
    </source>
</evidence>
<feature type="region of interest" description="Disordered" evidence="1">
    <location>
        <begin position="1"/>
        <end position="82"/>
    </location>
</feature>
<dbReference type="OrthoDB" id="3055857at2759"/>
<dbReference type="Proteomes" id="UP000565441">
    <property type="component" value="Unassembled WGS sequence"/>
</dbReference>
<protein>
    <submittedName>
        <fullName evidence="2">Uncharacterized protein</fullName>
    </submittedName>
</protein>
<feature type="compositionally biased region" description="Basic residues" evidence="1">
    <location>
        <begin position="1"/>
        <end position="17"/>
    </location>
</feature>
<dbReference type="EMBL" id="JAACJP010000006">
    <property type="protein sequence ID" value="KAF5383612.1"/>
    <property type="molecule type" value="Genomic_DNA"/>
</dbReference>
<gene>
    <name evidence="2" type="ORF">D9615_003727</name>
</gene>